<protein>
    <submittedName>
        <fullName evidence="4">GNAT family N-acetyltransferase</fullName>
    </submittedName>
</protein>
<dbReference type="PANTHER" id="PTHR43877">
    <property type="entry name" value="AMINOALKYLPHOSPHONATE N-ACETYLTRANSFERASE-RELATED-RELATED"/>
    <property type="match status" value="1"/>
</dbReference>
<gene>
    <name evidence="4" type="ORF">QIT00_02275</name>
</gene>
<organism evidence="4 5">
    <name type="scientific">Streptomyces luteolus</name>
    <dbReference type="NCBI Taxonomy" id="3043615"/>
    <lineage>
        <taxon>Bacteria</taxon>
        <taxon>Bacillati</taxon>
        <taxon>Actinomycetota</taxon>
        <taxon>Actinomycetes</taxon>
        <taxon>Kitasatosporales</taxon>
        <taxon>Streptomycetaceae</taxon>
        <taxon>Streptomyces</taxon>
    </lineage>
</organism>
<keyword evidence="5" id="KW-1185">Reference proteome</keyword>
<dbReference type="SUPFAM" id="SSF55729">
    <property type="entry name" value="Acyl-CoA N-acyltransferases (Nat)"/>
    <property type="match status" value="1"/>
</dbReference>
<dbReference type="PANTHER" id="PTHR43877:SF1">
    <property type="entry name" value="ACETYLTRANSFERASE"/>
    <property type="match status" value="1"/>
</dbReference>
<dbReference type="InterPro" id="IPR050832">
    <property type="entry name" value="Bact_Acetyltransf"/>
</dbReference>
<reference evidence="4 5" key="1">
    <citation type="submission" date="2023-05" db="EMBL/GenBank/DDBJ databases">
        <title>Draft genome sequence of Streptomyces sp. B-S-A12 isolated from a cave soil in Thailand.</title>
        <authorList>
            <person name="Chamroensaksri N."/>
            <person name="Muangham S."/>
        </authorList>
    </citation>
    <scope>NUCLEOTIDE SEQUENCE [LARGE SCALE GENOMIC DNA]</scope>
    <source>
        <strain evidence="4 5">B-S-A12</strain>
    </source>
</reference>
<evidence type="ECO:0000313" key="5">
    <source>
        <dbReference type="Proteomes" id="UP001237105"/>
    </source>
</evidence>
<dbReference type="InterPro" id="IPR000182">
    <property type="entry name" value="GNAT_dom"/>
</dbReference>
<dbReference type="RefSeq" id="WP_282533320.1">
    <property type="nucleotide sequence ID" value="NZ_JASCIS010000002.1"/>
</dbReference>
<accession>A0ABT6SP55</accession>
<dbReference type="Pfam" id="PF00583">
    <property type="entry name" value="Acetyltransf_1"/>
    <property type="match status" value="1"/>
</dbReference>
<dbReference type="EMBL" id="JASCIS010000002">
    <property type="protein sequence ID" value="MDI3417397.1"/>
    <property type="molecule type" value="Genomic_DNA"/>
</dbReference>
<dbReference type="InterPro" id="IPR016181">
    <property type="entry name" value="Acyl_CoA_acyltransferase"/>
</dbReference>
<evidence type="ECO:0000259" key="3">
    <source>
        <dbReference type="PROSITE" id="PS51186"/>
    </source>
</evidence>
<feature type="domain" description="N-acetyltransferase" evidence="3">
    <location>
        <begin position="3"/>
        <end position="172"/>
    </location>
</feature>
<evidence type="ECO:0000256" key="2">
    <source>
        <dbReference type="ARBA" id="ARBA00023315"/>
    </source>
</evidence>
<dbReference type="CDD" id="cd04301">
    <property type="entry name" value="NAT_SF"/>
    <property type="match status" value="1"/>
</dbReference>
<keyword evidence="2" id="KW-0012">Acyltransferase</keyword>
<dbReference type="Proteomes" id="UP001237105">
    <property type="component" value="Unassembled WGS sequence"/>
</dbReference>
<dbReference type="Gene3D" id="3.40.630.30">
    <property type="match status" value="1"/>
</dbReference>
<keyword evidence="1" id="KW-0808">Transferase</keyword>
<evidence type="ECO:0000313" key="4">
    <source>
        <dbReference type="EMBL" id="MDI3417397.1"/>
    </source>
</evidence>
<proteinExistence type="predicted"/>
<comment type="caution">
    <text evidence="4">The sequence shown here is derived from an EMBL/GenBank/DDBJ whole genome shotgun (WGS) entry which is preliminary data.</text>
</comment>
<evidence type="ECO:0000256" key="1">
    <source>
        <dbReference type="ARBA" id="ARBA00022679"/>
    </source>
</evidence>
<name>A0ABT6SP55_9ACTN</name>
<sequence>MDVSVRQMTAADCAAVAEIRVRGWQFAYAGLIPQSYLDTMDIAADTERCRERHARGDPAVVGLVAERAGQAVGWASFGPYRDSDLPPTETELYALYVHPEHIGTGAGRALMRSVLAHCTAAGKPRVRLWVLRDNARARRFYACAGFRADGAEELFEVEGVPVPEVRLTLPLPAPSR</sequence>
<dbReference type="PROSITE" id="PS51186">
    <property type="entry name" value="GNAT"/>
    <property type="match status" value="1"/>
</dbReference>